<protein>
    <submittedName>
        <fullName evidence="1">Uncharacterized protein</fullName>
    </submittedName>
</protein>
<dbReference type="AlphaFoldDB" id="A0A067SKA3"/>
<evidence type="ECO:0000313" key="1">
    <source>
        <dbReference type="EMBL" id="KDR68149.1"/>
    </source>
</evidence>
<gene>
    <name evidence="1" type="ORF">GALMADRAFT_161219</name>
</gene>
<proteinExistence type="predicted"/>
<accession>A0A067SKA3</accession>
<name>A0A067SKA3_GALM3</name>
<dbReference type="EMBL" id="KL142410">
    <property type="protein sequence ID" value="KDR68149.1"/>
    <property type="molecule type" value="Genomic_DNA"/>
</dbReference>
<evidence type="ECO:0000313" key="2">
    <source>
        <dbReference type="Proteomes" id="UP000027222"/>
    </source>
</evidence>
<dbReference type="Proteomes" id="UP000027222">
    <property type="component" value="Unassembled WGS sequence"/>
</dbReference>
<keyword evidence="2" id="KW-1185">Reference proteome</keyword>
<sequence>MLSGIWILSARMCIRVAGRTSEGLAFPIPRGHRPTQLNMRTVFLLMIMMCMSYIPWIGTRHLEHCILINVLDTAQFPGPSAHARPFLRQVLGSSYFRFRRQSSPSSYYDLDLFLGITKIFLLPPFFKGQWMYPPLTASAQTQPTSQVANPRSDLRLDKAIRSRRFLHPSFPFLSRRRPHP</sequence>
<dbReference type="HOGENOM" id="CLU_1496316_0_0_1"/>
<organism evidence="1 2">
    <name type="scientific">Galerina marginata (strain CBS 339.88)</name>
    <dbReference type="NCBI Taxonomy" id="685588"/>
    <lineage>
        <taxon>Eukaryota</taxon>
        <taxon>Fungi</taxon>
        <taxon>Dikarya</taxon>
        <taxon>Basidiomycota</taxon>
        <taxon>Agaricomycotina</taxon>
        <taxon>Agaricomycetes</taxon>
        <taxon>Agaricomycetidae</taxon>
        <taxon>Agaricales</taxon>
        <taxon>Agaricineae</taxon>
        <taxon>Strophariaceae</taxon>
        <taxon>Galerina</taxon>
    </lineage>
</organism>
<reference evidence="2" key="1">
    <citation type="journal article" date="2014" name="Proc. Natl. Acad. Sci. U.S.A.">
        <title>Extensive sampling of basidiomycete genomes demonstrates inadequacy of the white-rot/brown-rot paradigm for wood decay fungi.</title>
        <authorList>
            <person name="Riley R."/>
            <person name="Salamov A.A."/>
            <person name="Brown D.W."/>
            <person name="Nagy L.G."/>
            <person name="Floudas D."/>
            <person name="Held B.W."/>
            <person name="Levasseur A."/>
            <person name="Lombard V."/>
            <person name="Morin E."/>
            <person name="Otillar R."/>
            <person name="Lindquist E.A."/>
            <person name="Sun H."/>
            <person name="LaButti K.M."/>
            <person name="Schmutz J."/>
            <person name="Jabbour D."/>
            <person name="Luo H."/>
            <person name="Baker S.E."/>
            <person name="Pisabarro A.G."/>
            <person name="Walton J.D."/>
            <person name="Blanchette R.A."/>
            <person name="Henrissat B."/>
            <person name="Martin F."/>
            <person name="Cullen D."/>
            <person name="Hibbett D.S."/>
            <person name="Grigoriev I.V."/>
        </authorList>
    </citation>
    <scope>NUCLEOTIDE SEQUENCE [LARGE SCALE GENOMIC DNA]</scope>
    <source>
        <strain evidence="2">CBS 339.88</strain>
    </source>
</reference>